<protein>
    <submittedName>
        <fullName evidence="1">Uncharacterized protein</fullName>
    </submittedName>
</protein>
<dbReference type="EMBL" id="BKCJ011315131">
    <property type="protein sequence ID" value="GFD19501.1"/>
    <property type="molecule type" value="Genomic_DNA"/>
</dbReference>
<proteinExistence type="predicted"/>
<dbReference type="AlphaFoldDB" id="A0A699UCE4"/>
<accession>A0A699UCE4</accession>
<gene>
    <name evidence="1" type="ORF">Tci_891470</name>
</gene>
<feature type="non-terminal residue" evidence="1">
    <location>
        <position position="130"/>
    </location>
</feature>
<reference evidence="1" key="1">
    <citation type="journal article" date="2019" name="Sci. Rep.">
        <title>Draft genome of Tanacetum cinerariifolium, the natural source of mosquito coil.</title>
        <authorList>
            <person name="Yamashiro T."/>
            <person name="Shiraishi A."/>
            <person name="Satake H."/>
            <person name="Nakayama K."/>
        </authorList>
    </citation>
    <scope>NUCLEOTIDE SEQUENCE</scope>
</reference>
<feature type="non-terminal residue" evidence="1">
    <location>
        <position position="1"/>
    </location>
</feature>
<sequence length="130" mass="13275">GREADGAAHVVAEREEGTAVGAQASVVGDAVHDAAHGVLAHPKPDVAALVVAGLERVLGTFLAGAFQVVVHLLGHVERLLGVPAEELLGFLHVVGAEGAAVGLIGAGQRRAKADDGFHRDNRGLVRHRLG</sequence>
<organism evidence="1">
    <name type="scientific">Tanacetum cinerariifolium</name>
    <name type="common">Dalmatian daisy</name>
    <name type="synonym">Chrysanthemum cinerariifolium</name>
    <dbReference type="NCBI Taxonomy" id="118510"/>
    <lineage>
        <taxon>Eukaryota</taxon>
        <taxon>Viridiplantae</taxon>
        <taxon>Streptophyta</taxon>
        <taxon>Embryophyta</taxon>
        <taxon>Tracheophyta</taxon>
        <taxon>Spermatophyta</taxon>
        <taxon>Magnoliopsida</taxon>
        <taxon>eudicotyledons</taxon>
        <taxon>Gunneridae</taxon>
        <taxon>Pentapetalae</taxon>
        <taxon>asterids</taxon>
        <taxon>campanulids</taxon>
        <taxon>Asterales</taxon>
        <taxon>Asteraceae</taxon>
        <taxon>Asteroideae</taxon>
        <taxon>Anthemideae</taxon>
        <taxon>Anthemidinae</taxon>
        <taxon>Tanacetum</taxon>
    </lineage>
</organism>
<evidence type="ECO:0000313" key="1">
    <source>
        <dbReference type="EMBL" id="GFD19501.1"/>
    </source>
</evidence>
<comment type="caution">
    <text evidence="1">The sequence shown here is derived from an EMBL/GenBank/DDBJ whole genome shotgun (WGS) entry which is preliminary data.</text>
</comment>
<name>A0A699UCE4_TANCI</name>